<dbReference type="InterPro" id="IPR027640">
    <property type="entry name" value="Kinesin-like_fam"/>
</dbReference>
<evidence type="ECO:0000259" key="5">
    <source>
        <dbReference type="SMART" id="SM00129"/>
    </source>
</evidence>
<accession>A0A2K2BHF5</accession>
<dbReference type="GO" id="GO:0005874">
    <property type="term" value="C:microtubule"/>
    <property type="evidence" value="ECO:0007669"/>
    <property type="project" value="UniProtKB-KW"/>
</dbReference>
<feature type="domain" description="Kinesin motor" evidence="5">
    <location>
        <begin position="1"/>
        <end position="130"/>
    </location>
</feature>
<dbReference type="EMBL" id="CM009291">
    <property type="protein sequence ID" value="PNT49211.1"/>
    <property type="molecule type" value="Genomic_DNA"/>
</dbReference>
<dbReference type="PANTHER" id="PTHR47968:SF36">
    <property type="entry name" value="KINESIN HEAVY CHAIN ISOFORM X1"/>
    <property type="match status" value="1"/>
</dbReference>
<dbReference type="InterPro" id="IPR001752">
    <property type="entry name" value="Kinesin_motor_dom"/>
</dbReference>
<evidence type="ECO:0000256" key="3">
    <source>
        <dbReference type="ARBA" id="ARBA00023175"/>
    </source>
</evidence>
<dbReference type="InterPro" id="IPR036961">
    <property type="entry name" value="Kinesin_motor_dom_sf"/>
</dbReference>
<dbReference type="PANTHER" id="PTHR47968">
    <property type="entry name" value="CENTROMERE PROTEIN E"/>
    <property type="match status" value="1"/>
</dbReference>
<dbReference type="Proteomes" id="UP000006729">
    <property type="component" value="Chromosome 2"/>
</dbReference>
<sequence>MEKIRVAVRVRPAVTVSEDTTINGTCRKVEENCISLHKSHGTPISGISYAFDHVFDESCTNSRVYELLTKDLIHAARGYAVSSAVNRHFGETNMNARSSRSHTIFRMVVVDILSDAASLKRQKLEIEEQSKKLQYELEREKLEMELEEARKSHKERYQCIKEEQMKIDNLNTRATSSDRWKHLKDAEKYSYANQRPGTECWETEPGGIQWQQHCLPRRCFWNPYLDSIQMTPAREVQSFPSSDVTPGYSTENYKVEVQNLNRQPDLVLEEKNEVEACLQFCFRHFSIFNFLNRLMIQFLKVYRERYDTLERECWLLKEERDSSLEKVSESSKKLAVVVDQKEKHFEGFEH</sequence>
<dbReference type="InterPro" id="IPR027417">
    <property type="entry name" value="P-loop_NTPase"/>
</dbReference>
<reference evidence="6 7" key="1">
    <citation type="journal article" date="2006" name="Science">
        <title>The genome of black cottonwood, Populus trichocarpa (Torr. &amp; Gray).</title>
        <authorList>
            <person name="Tuskan G.A."/>
            <person name="Difazio S."/>
            <person name="Jansson S."/>
            <person name="Bohlmann J."/>
            <person name="Grigoriev I."/>
            <person name="Hellsten U."/>
            <person name="Putnam N."/>
            <person name="Ralph S."/>
            <person name="Rombauts S."/>
            <person name="Salamov A."/>
            <person name="Schein J."/>
            <person name="Sterck L."/>
            <person name="Aerts A."/>
            <person name="Bhalerao R.R."/>
            <person name="Bhalerao R.P."/>
            <person name="Blaudez D."/>
            <person name="Boerjan W."/>
            <person name="Brun A."/>
            <person name="Brunner A."/>
            <person name="Busov V."/>
            <person name="Campbell M."/>
            <person name="Carlson J."/>
            <person name="Chalot M."/>
            <person name="Chapman J."/>
            <person name="Chen G.L."/>
            <person name="Cooper D."/>
            <person name="Coutinho P.M."/>
            <person name="Couturier J."/>
            <person name="Covert S."/>
            <person name="Cronk Q."/>
            <person name="Cunningham R."/>
            <person name="Davis J."/>
            <person name="Degroeve S."/>
            <person name="Dejardin A."/>
            <person name="Depamphilis C."/>
            <person name="Detter J."/>
            <person name="Dirks B."/>
            <person name="Dubchak I."/>
            <person name="Duplessis S."/>
            <person name="Ehlting J."/>
            <person name="Ellis B."/>
            <person name="Gendler K."/>
            <person name="Goodstein D."/>
            <person name="Gribskov M."/>
            <person name="Grimwood J."/>
            <person name="Groover A."/>
            <person name="Gunter L."/>
            <person name="Hamberger B."/>
            <person name="Heinze B."/>
            <person name="Helariutta Y."/>
            <person name="Henrissat B."/>
            <person name="Holligan D."/>
            <person name="Holt R."/>
            <person name="Huang W."/>
            <person name="Islam-Faridi N."/>
            <person name="Jones S."/>
            <person name="Jones-Rhoades M."/>
            <person name="Jorgensen R."/>
            <person name="Joshi C."/>
            <person name="Kangasjarvi J."/>
            <person name="Karlsson J."/>
            <person name="Kelleher C."/>
            <person name="Kirkpatrick R."/>
            <person name="Kirst M."/>
            <person name="Kohler A."/>
            <person name="Kalluri U."/>
            <person name="Larimer F."/>
            <person name="Leebens-Mack J."/>
            <person name="Leple J.C."/>
            <person name="Locascio P."/>
            <person name="Lou Y."/>
            <person name="Lucas S."/>
            <person name="Martin F."/>
            <person name="Montanini B."/>
            <person name="Napoli C."/>
            <person name="Nelson D.R."/>
            <person name="Nelson C."/>
            <person name="Nieminen K."/>
            <person name="Nilsson O."/>
            <person name="Pereda V."/>
            <person name="Peter G."/>
            <person name="Philippe R."/>
            <person name="Pilate G."/>
            <person name="Poliakov A."/>
            <person name="Razumovskaya J."/>
            <person name="Richardson P."/>
            <person name="Rinaldi C."/>
            <person name="Ritland K."/>
            <person name="Rouze P."/>
            <person name="Ryaboy D."/>
            <person name="Schmutz J."/>
            <person name="Schrader J."/>
            <person name="Segerman B."/>
            <person name="Shin H."/>
            <person name="Siddiqui A."/>
            <person name="Sterky F."/>
            <person name="Terry A."/>
            <person name="Tsai C.J."/>
            <person name="Uberbacher E."/>
            <person name="Unneberg P."/>
            <person name="Vahala J."/>
            <person name="Wall K."/>
            <person name="Wessler S."/>
            <person name="Yang G."/>
            <person name="Yin T."/>
            <person name="Douglas C."/>
            <person name="Marra M."/>
            <person name="Sandberg G."/>
            <person name="Van de Peer Y."/>
            <person name="Rokhsar D."/>
        </authorList>
    </citation>
    <scope>NUCLEOTIDE SEQUENCE [LARGE SCALE GENOMIC DNA]</scope>
    <source>
        <strain evidence="7">cv. Nisqually</strain>
    </source>
</reference>
<keyword evidence="1" id="KW-0493">Microtubule</keyword>
<gene>
    <name evidence="6" type="ORF">POPTR_002G115800</name>
</gene>
<dbReference type="GO" id="GO:0005524">
    <property type="term" value="F:ATP binding"/>
    <property type="evidence" value="ECO:0007669"/>
    <property type="project" value="InterPro"/>
</dbReference>
<dbReference type="GO" id="GO:0003777">
    <property type="term" value="F:microtubule motor activity"/>
    <property type="evidence" value="ECO:0007669"/>
    <property type="project" value="InterPro"/>
</dbReference>
<dbReference type="GO" id="GO:0007018">
    <property type="term" value="P:microtubule-based movement"/>
    <property type="evidence" value="ECO:0007669"/>
    <property type="project" value="InterPro"/>
</dbReference>
<organism evidence="6 7">
    <name type="scientific">Populus trichocarpa</name>
    <name type="common">Western balsam poplar</name>
    <name type="synonym">Populus balsamifera subsp. trichocarpa</name>
    <dbReference type="NCBI Taxonomy" id="3694"/>
    <lineage>
        <taxon>Eukaryota</taxon>
        <taxon>Viridiplantae</taxon>
        <taxon>Streptophyta</taxon>
        <taxon>Embryophyta</taxon>
        <taxon>Tracheophyta</taxon>
        <taxon>Spermatophyta</taxon>
        <taxon>Magnoliopsida</taxon>
        <taxon>eudicotyledons</taxon>
        <taxon>Gunneridae</taxon>
        <taxon>Pentapetalae</taxon>
        <taxon>rosids</taxon>
        <taxon>fabids</taxon>
        <taxon>Malpighiales</taxon>
        <taxon>Salicaceae</taxon>
        <taxon>Saliceae</taxon>
        <taxon>Populus</taxon>
    </lineage>
</organism>
<evidence type="ECO:0000256" key="1">
    <source>
        <dbReference type="ARBA" id="ARBA00022701"/>
    </source>
</evidence>
<dbReference type="InParanoid" id="A0A2K2BHF5"/>
<dbReference type="AlphaFoldDB" id="A0A2K2BHF5"/>
<dbReference type="SUPFAM" id="SSF52540">
    <property type="entry name" value="P-loop containing nucleoside triphosphate hydrolases"/>
    <property type="match status" value="1"/>
</dbReference>
<dbReference type="SMART" id="SM00129">
    <property type="entry name" value="KISc"/>
    <property type="match status" value="1"/>
</dbReference>
<keyword evidence="2 4" id="KW-0175">Coiled coil</keyword>
<dbReference type="GO" id="GO:0008017">
    <property type="term" value="F:microtubule binding"/>
    <property type="evidence" value="ECO:0007669"/>
    <property type="project" value="InterPro"/>
</dbReference>
<evidence type="ECO:0000313" key="7">
    <source>
        <dbReference type="Proteomes" id="UP000006729"/>
    </source>
</evidence>
<evidence type="ECO:0000256" key="2">
    <source>
        <dbReference type="ARBA" id="ARBA00023054"/>
    </source>
</evidence>
<keyword evidence="3" id="KW-0505">Motor protein</keyword>
<evidence type="ECO:0000313" key="6">
    <source>
        <dbReference type="EMBL" id="PNT49211.1"/>
    </source>
</evidence>
<dbReference type="STRING" id="3694.A0A2K2BHF5"/>
<proteinExistence type="predicted"/>
<dbReference type="Gene3D" id="3.40.850.10">
    <property type="entry name" value="Kinesin motor domain"/>
    <property type="match status" value="2"/>
</dbReference>
<name>A0A2K2BHF5_POPTR</name>
<keyword evidence="7" id="KW-1185">Reference proteome</keyword>
<feature type="coiled-coil region" evidence="4">
    <location>
        <begin position="116"/>
        <end position="163"/>
    </location>
</feature>
<evidence type="ECO:0000256" key="4">
    <source>
        <dbReference type="SAM" id="Coils"/>
    </source>
</evidence>
<protein>
    <recommendedName>
        <fullName evidence="5">Kinesin motor domain-containing protein</fullName>
    </recommendedName>
</protein>